<protein>
    <submittedName>
        <fullName evidence="1">Uncharacterized protein</fullName>
    </submittedName>
</protein>
<proteinExistence type="predicted"/>
<name>A0A2H3CL32_ARMGA</name>
<dbReference type="InParanoid" id="A0A2H3CL32"/>
<organism evidence="1 2">
    <name type="scientific">Armillaria gallica</name>
    <name type="common">Bulbous honey fungus</name>
    <name type="synonym">Armillaria bulbosa</name>
    <dbReference type="NCBI Taxonomy" id="47427"/>
    <lineage>
        <taxon>Eukaryota</taxon>
        <taxon>Fungi</taxon>
        <taxon>Dikarya</taxon>
        <taxon>Basidiomycota</taxon>
        <taxon>Agaricomycotina</taxon>
        <taxon>Agaricomycetes</taxon>
        <taxon>Agaricomycetidae</taxon>
        <taxon>Agaricales</taxon>
        <taxon>Marasmiineae</taxon>
        <taxon>Physalacriaceae</taxon>
        <taxon>Armillaria</taxon>
    </lineage>
</organism>
<dbReference type="OrthoDB" id="10655394at2759"/>
<accession>A0A2H3CL32</accession>
<evidence type="ECO:0000313" key="2">
    <source>
        <dbReference type="Proteomes" id="UP000217790"/>
    </source>
</evidence>
<dbReference type="EMBL" id="KZ293715">
    <property type="protein sequence ID" value="PBK82590.1"/>
    <property type="molecule type" value="Genomic_DNA"/>
</dbReference>
<dbReference type="AlphaFoldDB" id="A0A2H3CL32"/>
<gene>
    <name evidence="1" type="ORF">ARMGADRAFT_1038495</name>
</gene>
<reference evidence="2" key="1">
    <citation type="journal article" date="2017" name="Nat. Ecol. Evol.">
        <title>Genome expansion and lineage-specific genetic innovations in the forest pathogenic fungi Armillaria.</title>
        <authorList>
            <person name="Sipos G."/>
            <person name="Prasanna A.N."/>
            <person name="Walter M.C."/>
            <person name="O'Connor E."/>
            <person name="Balint B."/>
            <person name="Krizsan K."/>
            <person name="Kiss B."/>
            <person name="Hess J."/>
            <person name="Varga T."/>
            <person name="Slot J."/>
            <person name="Riley R."/>
            <person name="Boka B."/>
            <person name="Rigling D."/>
            <person name="Barry K."/>
            <person name="Lee J."/>
            <person name="Mihaltcheva S."/>
            <person name="LaButti K."/>
            <person name="Lipzen A."/>
            <person name="Waldron R."/>
            <person name="Moloney N.M."/>
            <person name="Sperisen C."/>
            <person name="Kredics L."/>
            <person name="Vagvoelgyi C."/>
            <person name="Patrignani A."/>
            <person name="Fitzpatrick D."/>
            <person name="Nagy I."/>
            <person name="Doyle S."/>
            <person name="Anderson J.B."/>
            <person name="Grigoriev I.V."/>
            <person name="Gueldener U."/>
            <person name="Muensterkoetter M."/>
            <person name="Nagy L.G."/>
        </authorList>
    </citation>
    <scope>NUCLEOTIDE SEQUENCE [LARGE SCALE GENOMIC DNA]</scope>
    <source>
        <strain evidence="2">Ar21-2</strain>
    </source>
</reference>
<dbReference type="Proteomes" id="UP000217790">
    <property type="component" value="Unassembled WGS sequence"/>
</dbReference>
<sequence length="170" mass="18537">MEQSIGAMLQKRVDQVEESLIFWKCKFNTLLCNNERSALIVVKFGGITGLVFGIGIDTITFNFICYNSPEASLASDAPLSSVITPPHVSRILIFLGLVDSNGVALGGASVGIASSEGKHTFLIHGASFSPIMKKIFWYIEEARKGEHILSYLFDETSVFDGEILMTLGKT</sequence>
<evidence type="ECO:0000313" key="1">
    <source>
        <dbReference type="EMBL" id="PBK82590.1"/>
    </source>
</evidence>
<keyword evidence="2" id="KW-1185">Reference proteome</keyword>